<dbReference type="OrthoDB" id="6080805at2"/>
<feature type="signal peptide" evidence="1">
    <location>
        <begin position="1"/>
        <end position="23"/>
    </location>
</feature>
<name>A0A095UMW3_9GAMM</name>
<dbReference type="PATRIC" id="fig|1177154.3.peg.2882"/>
<gene>
    <name evidence="3" type="ORF">Y5S_02845</name>
</gene>
<dbReference type="InterPro" id="IPR025433">
    <property type="entry name" value="DUF4168"/>
</dbReference>
<dbReference type="Proteomes" id="UP000029444">
    <property type="component" value="Unassembled WGS sequence"/>
</dbReference>
<dbReference type="RefSeq" id="WP_035233920.1">
    <property type="nucleotide sequence ID" value="NZ_ARXV01000013.1"/>
</dbReference>
<keyword evidence="1" id="KW-0732">Signal</keyword>
<dbReference type="STRING" id="1177154.Y5S_02845"/>
<organism evidence="3 4">
    <name type="scientific">Alcanivorax nanhaiticus</name>
    <dbReference type="NCBI Taxonomy" id="1177154"/>
    <lineage>
        <taxon>Bacteria</taxon>
        <taxon>Pseudomonadati</taxon>
        <taxon>Pseudomonadota</taxon>
        <taxon>Gammaproteobacteria</taxon>
        <taxon>Oceanospirillales</taxon>
        <taxon>Alcanivoracaceae</taxon>
        <taxon>Alcanivorax</taxon>
    </lineage>
</organism>
<sequence length="129" mass="13909">MKTTLLAASVLASLLALAGPAVAQQGQGSAQPPVATPQAPLPKAEDFSAQQLEAFVDSQKEMGDIQREYAKKLQDKKDSPQEAMAIRQEAQQALASAVQESGLEVQTYNQIIRLARNDEAFRAQLEAML</sequence>
<evidence type="ECO:0000313" key="4">
    <source>
        <dbReference type="Proteomes" id="UP000029444"/>
    </source>
</evidence>
<dbReference type="eggNOG" id="ENOG50339XK">
    <property type="taxonomic scope" value="Bacteria"/>
</dbReference>
<comment type="caution">
    <text evidence="3">The sequence shown here is derived from an EMBL/GenBank/DDBJ whole genome shotgun (WGS) entry which is preliminary data.</text>
</comment>
<dbReference type="AlphaFoldDB" id="A0A095UMW3"/>
<feature type="domain" description="DUF4168" evidence="2">
    <location>
        <begin position="48"/>
        <end position="124"/>
    </location>
</feature>
<evidence type="ECO:0000256" key="1">
    <source>
        <dbReference type="SAM" id="SignalP"/>
    </source>
</evidence>
<keyword evidence="4" id="KW-1185">Reference proteome</keyword>
<protein>
    <recommendedName>
        <fullName evidence="2">DUF4168 domain-containing protein</fullName>
    </recommendedName>
</protein>
<dbReference type="Pfam" id="PF13767">
    <property type="entry name" value="DUF4168"/>
    <property type="match status" value="1"/>
</dbReference>
<feature type="chain" id="PRO_5001910311" description="DUF4168 domain-containing protein" evidence="1">
    <location>
        <begin position="24"/>
        <end position="129"/>
    </location>
</feature>
<evidence type="ECO:0000259" key="2">
    <source>
        <dbReference type="Pfam" id="PF13767"/>
    </source>
</evidence>
<accession>A0A095UMW3</accession>
<evidence type="ECO:0000313" key="3">
    <source>
        <dbReference type="EMBL" id="KGD63855.1"/>
    </source>
</evidence>
<dbReference type="EMBL" id="ARXV01000013">
    <property type="protein sequence ID" value="KGD63855.1"/>
    <property type="molecule type" value="Genomic_DNA"/>
</dbReference>
<reference evidence="3 4" key="1">
    <citation type="submission" date="2012-09" db="EMBL/GenBank/DDBJ databases">
        <title>Genome Sequence of alkane-degrading Bacterium Alcanivorax sp. 19-m-6.</title>
        <authorList>
            <person name="Lai Q."/>
            <person name="Shao Z."/>
        </authorList>
    </citation>
    <scope>NUCLEOTIDE SEQUENCE [LARGE SCALE GENOMIC DNA]</scope>
    <source>
        <strain evidence="3 4">19-m-6</strain>
    </source>
</reference>
<proteinExistence type="predicted"/>